<name>A0A0W8FLD4_9ZZZZ</name>
<dbReference type="PANTHER" id="PTHR33295:SF8">
    <property type="entry name" value="AAA+ ATPASE DOMAIN-CONTAINING PROTEIN"/>
    <property type="match status" value="1"/>
</dbReference>
<protein>
    <recommendedName>
        <fullName evidence="4">Atpase</fullName>
    </recommendedName>
</protein>
<accession>A0A0W8FLD4</accession>
<feature type="domain" description="AAA" evidence="1">
    <location>
        <begin position="36"/>
        <end position="156"/>
    </location>
</feature>
<evidence type="ECO:0000259" key="1">
    <source>
        <dbReference type="Pfam" id="PF13173"/>
    </source>
</evidence>
<dbReference type="EMBL" id="LNQE01001024">
    <property type="protein sequence ID" value="KUG21749.1"/>
    <property type="molecule type" value="Genomic_DNA"/>
</dbReference>
<dbReference type="SUPFAM" id="SSF52540">
    <property type="entry name" value="P-loop containing nucleoside triphosphate hydrolases"/>
    <property type="match status" value="1"/>
</dbReference>
<reference evidence="3" key="1">
    <citation type="journal article" date="2015" name="Proc. Natl. Acad. Sci. U.S.A.">
        <title>Networks of energetic and metabolic interactions define dynamics in microbial communities.</title>
        <authorList>
            <person name="Embree M."/>
            <person name="Liu J.K."/>
            <person name="Al-Bassam M.M."/>
            <person name="Zengler K."/>
        </authorList>
    </citation>
    <scope>NUCLEOTIDE SEQUENCE</scope>
</reference>
<evidence type="ECO:0008006" key="4">
    <source>
        <dbReference type="Google" id="ProtNLM"/>
    </source>
</evidence>
<dbReference type="Pfam" id="PF13635">
    <property type="entry name" value="DUF4143"/>
    <property type="match status" value="1"/>
</dbReference>
<organism evidence="3">
    <name type="scientific">hydrocarbon metagenome</name>
    <dbReference type="NCBI Taxonomy" id="938273"/>
    <lineage>
        <taxon>unclassified sequences</taxon>
        <taxon>metagenomes</taxon>
        <taxon>ecological metagenomes</taxon>
    </lineage>
</organism>
<dbReference type="InterPro" id="IPR025420">
    <property type="entry name" value="DUF4143"/>
</dbReference>
<dbReference type="PANTHER" id="PTHR33295">
    <property type="entry name" value="ATPASE"/>
    <property type="match status" value="1"/>
</dbReference>
<gene>
    <name evidence="3" type="ORF">ASZ90_008485</name>
</gene>
<sequence length="417" mass="48477">MLKDIVLVQKRELENRLQEIYIERKLSDRLDLGNDLIKVITGPRRAGKSFYAAHLIAQTGSYGYINFDDERLVAVEDYDEIIGAVKAVYGNPHYLFFDEVQNLPRWEMFVNRLQRQGFRMLITGSNANLLSSELSTHLTGRHAAVALFPFSFREYLTISENQKTTTEKKDALDAYMEQGGYPEPLLKKIDRRDYLRSLLQSTLYKDIIKRFKIRSVQGIEDLTFYLMSNIAREYSFNALAGVTKCRSVHTIDKYIRYIQEAYLVFSLPRFSFKVKSQAGYNKKIYCTDNGLAVAAGFRFSENRGALYENLVAIALKKEEISGRSSIFYWKSSNNEEVDFVVKEGLHVSRLIQVCSDISNPQTMKREMRALVKASQELNCNDLLLLNDRVDSMETFKWQDAQRKIRLMPLWQWLEEEK</sequence>
<comment type="caution">
    <text evidence="3">The sequence shown here is derived from an EMBL/GenBank/DDBJ whole genome shotgun (WGS) entry which is preliminary data.</text>
</comment>
<dbReference type="Pfam" id="PF13173">
    <property type="entry name" value="AAA_14"/>
    <property type="match status" value="1"/>
</dbReference>
<dbReference type="InterPro" id="IPR041682">
    <property type="entry name" value="AAA_14"/>
</dbReference>
<dbReference type="AlphaFoldDB" id="A0A0W8FLD4"/>
<evidence type="ECO:0000313" key="3">
    <source>
        <dbReference type="EMBL" id="KUG21749.1"/>
    </source>
</evidence>
<evidence type="ECO:0000259" key="2">
    <source>
        <dbReference type="Pfam" id="PF13635"/>
    </source>
</evidence>
<dbReference type="InterPro" id="IPR027417">
    <property type="entry name" value="P-loop_NTPase"/>
</dbReference>
<proteinExistence type="predicted"/>
<feature type="domain" description="DUF4143" evidence="2">
    <location>
        <begin position="205"/>
        <end position="346"/>
    </location>
</feature>